<dbReference type="OrthoDB" id="5946976at2759"/>
<sequence>MKLSIFSTASLLATAALAGSAWEEHHGFTLSTFKAAFEKLTKAGYRPTYITGDAESNGDPRYNGIFKKPTLLDGVAWTAQYGYPSEKFSATIKDLQQNGYHPTRVQGFNIGRDPTGGHHRRFNGIWQKYIDGRRVDWELEIDATKDEMKEAFGKFPPRGYRLTGVSGYGIGSEQRFTAVFEKTPGPAWKATIGMEREEYQKRTQELQRQGYYPADLSVYNIGGTVYFSAIWNNEDGKSEKSIARFGMTAQEAADWFNQYKGHGYEPVALSGYLEHDVLRYAAVISKL</sequence>
<evidence type="ECO:0000256" key="1">
    <source>
        <dbReference type="SAM" id="SignalP"/>
    </source>
</evidence>
<organism evidence="2 3">
    <name type="scientific">Trichophyton interdigitale (strain MR816)</name>
    <dbReference type="NCBI Taxonomy" id="1215338"/>
    <lineage>
        <taxon>Eukaryota</taxon>
        <taxon>Fungi</taxon>
        <taxon>Dikarya</taxon>
        <taxon>Ascomycota</taxon>
        <taxon>Pezizomycotina</taxon>
        <taxon>Eurotiomycetes</taxon>
        <taxon>Eurotiomycetidae</taxon>
        <taxon>Onygenales</taxon>
        <taxon>Arthrodermataceae</taxon>
        <taxon>Trichophyton</taxon>
    </lineage>
</organism>
<dbReference type="AlphaFoldDB" id="A0A059JED7"/>
<proteinExistence type="predicted"/>
<keyword evidence="1" id="KW-0732">Signal</keyword>
<comment type="caution">
    <text evidence="2">The sequence shown here is derived from an EMBL/GenBank/DDBJ whole genome shotgun (WGS) entry which is preliminary data.</text>
</comment>
<dbReference type="EMBL" id="AOKY01000152">
    <property type="protein sequence ID" value="KDB26195.1"/>
    <property type="molecule type" value="Genomic_DNA"/>
</dbReference>
<accession>A0A059JED7</accession>
<reference evidence="2 3" key="1">
    <citation type="submission" date="2014-02" db="EMBL/GenBank/DDBJ databases">
        <title>The Genome Sequence of Trichophyton interdigitale MR816.</title>
        <authorList>
            <consortium name="The Broad Institute Genomics Platform"/>
            <person name="Cuomo C.A."/>
            <person name="White T.C."/>
            <person name="Graser Y."/>
            <person name="Martinez-Rossi N."/>
            <person name="Heitman J."/>
            <person name="Young S.K."/>
            <person name="Zeng Q."/>
            <person name="Gargeya S."/>
            <person name="Abouelleil A."/>
            <person name="Alvarado L."/>
            <person name="Chapman S.B."/>
            <person name="Gainer-Dewar J."/>
            <person name="Goldberg J."/>
            <person name="Griggs A."/>
            <person name="Gujja S."/>
            <person name="Hansen M."/>
            <person name="Howarth C."/>
            <person name="Imamovic A."/>
            <person name="Larimer J."/>
            <person name="Martinez D."/>
            <person name="Murphy C."/>
            <person name="Pearson M.D."/>
            <person name="Persinoti G."/>
            <person name="Poon T."/>
            <person name="Priest M."/>
            <person name="Roberts A.D."/>
            <person name="Saif S."/>
            <person name="Shea T.D."/>
            <person name="Sykes S.N."/>
            <person name="Wortman J."/>
            <person name="Nusbaum C."/>
            <person name="Birren B."/>
        </authorList>
    </citation>
    <scope>NUCLEOTIDE SEQUENCE [LARGE SCALE GENOMIC DNA]</scope>
    <source>
        <strain evidence="2 3">MR816</strain>
    </source>
</reference>
<dbReference type="Proteomes" id="UP000024533">
    <property type="component" value="Unassembled WGS sequence"/>
</dbReference>
<name>A0A059JED7_TRIIM</name>
<dbReference type="STRING" id="1215338.A0A059JED7"/>
<dbReference type="Pfam" id="PF17660">
    <property type="entry name" value="BTRD1"/>
    <property type="match status" value="5"/>
</dbReference>
<evidence type="ECO:0000313" key="3">
    <source>
        <dbReference type="Proteomes" id="UP000024533"/>
    </source>
</evidence>
<gene>
    <name evidence="2" type="ORF">H109_01986</name>
</gene>
<dbReference type="OMA" id="RRFNGIW"/>
<evidence type="ECO:0000313" key="2">
    <source>
        <dbReference type="EMBL" id="KDB26195.1"/>
    </source>
</evidence>
<dbReference type="InterPro" id="IPR049511">
    <property type="entry name" value="PGH-like_rpt"/>
</dbReference>
<protein>
    <submittedName>
        <fullName evidence="2">Uncharacterized protein</fullName>
    </submittedName>
</protein>
<dbReference type="HOGENOM" id="CLU_076340_0_0_1"/>
<keyword evidence="3" id="KW-1185">Reference proteome</keyword>
<feature type="signal peptide" evidence="1">
    <location>
        <begin position="1"/>
        <end position="18"/>
    </location>
</feature>
<feature type="chain" id="PRO_5001579445" evidence="1">
    <location>
        <begin position="19"/>
        <end position="287"/>
    </location>
</feature>